<dbReference type="GO" id="GO:0050714">
    <property type="term" value="P:positive regulation of protein secretion"/>
    <property type="evidence" value="ECO:0007669"/>
    <property type="project" value="Ensembl"/>
</dbReference>
<evidence type="ECO:0000256" key="9">
    <source>
        <dbReference type="ARBA" id="ARBA00023030"/>
    </source>
</evidence>
<dbReference type="GO" id="GO:0032967">
    <property type="term" value="P:positive regulation of collagen biosynthetic process"/>
    <property type="evidence" value="ECO:0007669"/>
    <property type="project" value="Ensembl"/>
</dbReference>
<dbReference type="OrthoDB" id="6092228at2759"/>
<dbReference type="GO" id="GO:0031012">
    <property type="term" value="C:extracellular matrix"/>
    <property type="evidence" value="ECO:0007669"/>
    <property type="project" value="Ensembl"/>
</dbReference>
<evidence type="ECO:0000256" key="14">
    <source>
        <dbReference type="ARBA" id="ARBA00046153"/>
    </source>
</evidence>
<feature type="coiled-coil region" evidence="17">
    <location>
        <begin position="204"/>
        <end position="232"/>
    </location>
</feature>
<evidence type="ECO:0000256" key="1">
    <source>
        <dbReference type="ARBA" id="ARBA00003972"/>
    </source>
</evidence>
<dbReference type="GO" id="GO:0051496">
    <property type="term" value="P:positive regulation of stress fiber assembly"/>
    <property type="evidence" value="ECO:0007669"/>
    <property type="project" value="Ensembl"/>
</dbReference>
<dbReference type="GO" id="GO:0007179">
    <property type="term" value="P:transforming growth factor beta receptor signaling pathway"/>
    <property type="evidence" value="ECO:0000318"/>
    <property type="project" value="GO_Central"/>
</dbReference>
<proteinExistence type="inferred from homology"/>
<dbReference type="GO" id="GO:0008284">
    <property type="term" value="P:positive regulation of cell population proliferation"/>
    <property type="evidence" value="ECO:0007669"/>
    <property type="project" value="Ensembl"/>
</dbReference>
<dbReference type="GO" id="GO:0070483">
    <property type="term" value="P:detection of hypoxia"/>
    <property type="evidence" value="ECO:0007669"/>
    <property type="project" value="Ensembl"/>
</dbReference>
<dbReference type="GO" id="GO:1904706">
    <property type="term" value="P:negative regulation of vascular associated smooth muscle cell proliferation"/>
    <property type="evidence" value="ECO:0007669"/>
    <property type="project" value="Ensembl"/>
</dbReference>
<keyword evidence="8" id="KW-0732">Signal</keyword>
<dbReference type="GO" id="GO:0034713">
    <property type="term" value="F:type I transforming growth factor beta receptor binding"/>
    <property type="evidence" value="ECO:0007669"/>
    <property type="project" value="Ensembl"/>
</dbReference>
<dbReference type="GO" id="GO:0007507">
    <property type="term" value="P:heart development"/>
    <property type="evidence" value="ECO:0000318"/>
    <property type="project" value="GO_Central"/>
</dbReference>
<evidence type="ECO:0000256" key="5">
    <source>
        <dbReference type="ARBA" id="ARBA00022525"/>
    </source>
</evidence>
<reference evidence="19 20" key="1">
    <citation type="journal article" date="2008" name="Nature">
        <title>Genome analysis of the platypus reveals unique signatures of evolution.</title>
        <authorList>
            <person name="Warren W.C."/>
            <person name="Hillier L.W."/>
            <person name="Marshall Graves J.A."/>
            <person name="Birney E."/>
            <person name="Ponting C.P."/>
            <person name="Grutzner F."/>
            <person name="Belov K."/>
            <person name="Miller W."/>
            <person name="Clarke L."/>
            <person name="Chinwalla A.T."/>
            <person name="Yang S.P."/>
            <person name="Heger A."/>
            <person name="Locke D.P."/>
            <person name="Miethke P."/>
            <person name="Waters P.D."/>
            <person name="Veyrunes F."/>
            <person name="Fulton L."/>
            <person name="Fulton B."/>
            <person name="Graves T."/>
            <person name="Wallis J."/>
            <person name="Puente X.S."/>
            <person name="Lopez-Otin C."/>
            <person name="Ordonez G.R."/>
            <person name="Eichler E.E."/>
            <person name="Chen L."/>
            <person name="Cheng Z."/>
            <person name="Deakin J.E."/>
            <person name="Alsop A."/>
            <person name="Thompson K."/>
            <person name="Kirby P."/>
            <person name="Papenfuss A.T."/>
            <person name="Wakefield M.J."/>
            <person name="Olender T."/>
            <person name="Lancet D."/>
            <person name="Huttley G.A."/>
            <person name="Smit A.F."/>
            <person name="Pask A."/>
            <person name="Temple-Smith P."/>
            <person name="Batzer M.A."/>
            <person name="Walker J.A."/>
            <person name="Konkel M.K."/>
            <person name="Harris R.S."/>
            <person name="Whittington C.M."/>
            <person name="Wong E.S."/>
            <person name="Gemmell N.J."/>
            <person name="Buschiazzo E."/>
            <person name="Vargas Jentzsch I.M."/>
            <person name="Merkel A."/>
            <person name="Schmitz J."/>
            <person name="Zemann A."/>
            <person name="Churakov G."/>
            <person name="Kriegs J.O."/>
            <person name="Brosius J."/>
            <person name="Murchison E.P."/>
            <person name="Sachidanandam R."/>
            <person name="Smith C."/>
            <person name="Hannon G.J."/>
            <person name="Tsend-Ayush E."/>
            <person name="McMillan D."/>
            <person name="Attenborough R."/>
            <person name="Rens W."/>
            <person name="Ferguson-Smith M."/>
            <person name="Lefevre C.M."/>
            <person name="Sharp J.A."/>
            <person name="Nicholas K.R."/>
            <person name="Ray D.A."/>
            <person name="Kube M."/>
            <person name="Reinhardt R."/>
            <person name="Pringle T.H."/>
            <person name="Taylor J."/>
            <person name="Jones R.C."/>
            <person name="Nixon B."/>
            <person name="Dacheux J.L."/>
            <person name="Niwa H."/>
            <person name="Sekita Y."/>
            <person name="Huang X."/>
            <person name="Stark A."/>
            <person name="Kheradpour P."/>
            <person name="Kellis M."/>
            <person name="Flicek P."/>
            <person name="Chen Y."/>
            <person name="Webber C."/>
            <person name="Hardison R."/>
            <person name="Nelson J."/>
            <person name="Hallsworth-Pepin K."/>
            <person name="Delehaunty K."/>
            <person name="Markovic C."/>
            <person name="Minx P."/>
            <person name="Feng Y."/>
            <person name="Kremitzki C."/>
            <person name="Mitreva M."/>
            <person name="Glasscock J."/>
            <person name="Wylie T."/>
            <person name="Wohldmann P."/>
            <person name="Thiru P."/>
            <person name="Nhan M.N."/>
            <person name="Pohl C.S."/>
            <person name="Smith S.M."/>
            <person name="Hou S."/>
            <person name="Nefedov M."/>
            <person name="de Jong P.J."/>
            <person name="Renfree M.B."/>
            <person name="Mardis E.R."/>
            <person name="Wilson R.K."/>
        </authorList>
    </citation>
    <scope>NUCLEOTIDE SEQUENCE [LARGE SCALE GENOMIC DNA]</scope>
    <source>
        <strain evidence="19 20">Glennie</strain>
    </source>
</reference>
<dbReference type="InterPro" id="IPR015618">
    <property type="entry name" value="TGFB3"/>
</dbReference>
<dbReference type="GO" id="GO:0010718">
    <property type="term" value="P:positive regulation of epithelial to mesenchymal transition"/>
    <property type="evidence" value="ECO:0007669"/>
    <property type="project" value="Ensembl"/>
</dbReference>
<gene>
    <name evidence="19" type="primary">TGFB3</name>
</gene>
<evidence type="ECO:0000256" key="8">
    <source>
        <dbReference type="ARBA" id="ARBA00022729"/>
    </source>
</evidence>
<dbReference type="GeneTree" id="ENSGT00940000155747"/>
<keyword evidence="5" id="KW-0964">Secreted</keyword>
<dbReference type="Pfam" id="PF00688">
    <property type="entry name" value="TGFb_propeptide"/>
    <property type="match status" value="1"/>
</dbReference>
<dbReference type="CTD" id="7043"/>
<dbReference type="PROSITE" id="PS51362">
    <property type="entry name" value="TGF_BETA_2"/>
    <property type="match status" value="1"/>
</dbReference>
<evidence type="ECO:0000256" key="10">
    <source>
        <dbReference type="ARBA" id="ARBA00023157"/>
    </source>
</evidence>
<evidence type="ECO:0000259" key="18">
    <source>
        <dbReference type="PROSITE" id="PS51362"/>
    </source>
</evidence>
<dbReference type="PANTHER" id="PTHR11848:SF34">
    <property type="entry name" value="TRANSFORMING GROWTH FACTOR BETA-3 PROPROTEIN"/>
    <property type="match status" value="1"/>
</dbReference>
<dbReference type="OMA" id="SHMKMYV"/>
<dbReference type="SMART" id="SM00204">
    <property type="entry name" value="TGFB"/>
    <property type="match status" value="1"/>
</dbReference>
<dbReference type="GO" id="GO:1905075">
    <property type="term" value="P:positive regulation of tight junction disassembly"/>
    <property type="evidence" value="ECO:0007669"/>
    <property type="project" value="Ensembl"/>
</dbReference>
<feature type="domain" description="TGF-beta family profile" evidence="18">
    <location>
        <begin position="432"/>
        <end position="547"/>
    </location>
</feature>
<dbReference type="RefSeq" id="XP_028915711.1">
    <property type="nucleotide sequence ID" value="XM_029059878.1"/>
</dbReference>
<comment type="function">
    <text evidence="14">Transforming growth factor beta-3: Multifunctional protein that regulates embryogenesis and cell differentiation and is required in various processes such as secondary palate development. Activation into mature form follows different steps: following cleavage of the proprotein in the Golgi apparatus, Latency-associated peptide (LAP) and Transforming growth factor beta-3 (TGF-beta-3) chains remain non-covalently linked rendering TGF-beta-3 inactive during storage in extracellular matrix. At the same time, LAP chain interacts with 'milieu molecules', such as LTBP1 and LRRC32/GARP that control activation of TGF-beta-3 and maintain it in a latent state during storage in extracellular milieus. TGF-beta-3 is released from LAP by integrins: integrin-binding results in distortion of the LAP chain and subsequent release of the active TGF-beta-3. Once activated following release of LAP, TGF-beta-3 acts by binding to TGF-beta receptors (TGFBR1 and TGFBR2), which transduce signal.</text>
</comment>
<dbReference type="GO" id="GO:0008083">
    <property type="term" value="F:growth factor activity"/>
    <property type="evidence" value="ECO:0007669"/>
    <property type="project" value="UniProtKB-KW"/>
</dbReference>
<evidence type="ECO:0000313" key="19">
    <source>
        <dbReference type="Ensembl" id="ENSOANP00000046265.1"/>
    </source>
</evidence>
<organism evidence="19 20">
    <name type="scientific">Ornithorhynchus anatinus</name>
    <name type="common">Duckbill platypus</name>
    <dbReference type="NCBI Taxonomy" id="9258"/>
    <lineage>
        <taxon>Eukaryota</taxon>
        <taxon>Metazoa</taxon>
        <taxon>Chordata</taxon>
        <taxon>Craniata</taxon>
        <taxon>Vertebrata</taxon>
        <taxon>Euteleostomi</taxon>
        <taxon>Mammalia</taxon>
        <taxon>Monotremata</taxon>
        <taxon>Ornithorhynchidae</taxon>
        <taxon>Ornithorhynchus</taxon>
    </lineage>
</organism>
<keyword evidence="6" id="KW-0272">Extracellular matrix</keyword>
<reference evidence="19" key="2">
    <citation type="submission" date="2025-08" db="UniProtKB">
        <authorList>
            <consortium name="Ensembl"/>
        </authorList>
    </citation>
    <scope>IDENTIFICATION</scope>
    <source>
        <strain evidence="19">Glennie</strain>
    </source>
</reference>
<dbReference type="GO" id="GO:0005114">
    <property type="term" value="F:type II transforming growth factor beta receptor binding"/>
    <property type="evidence" value="ECO:0007669"/>
    <property type="project" value="Ensembl"/>
</dbReference>
<evidence type="ECO:0000256" key="4">
    <source>
        <dbReference type="ARBA" id="ARBA00013681"/>
    </source>
</evidence>
<evidence type="ECO:0000256" key="11">
    <source>
        <dbReference type="ARBA" id="ARBA00023180"/>
    </source>
</evidence>
<dbReference type="AlphaFoldDB" id="A0A6I8NY15"/>
<evidence type="ECO:0000256" key="7">
    <source>
        <dbReference type="ARBA" id="ARBA00022685"/>
    </source>
</evidence>
<evidence type="ECO:0000256" key="3">
    <source>
        <dbReference type="ARBA" id="ARBA00006656"/>
    </source>
</evidence>
<dbReference type="InterPro" id="IPR001839">
    <property type="entry name" value="TGF-b_C"/>
</dbReference>
<dbReference type="FunCoup" id="A0A6I8NY15">
    <property type="interactions" value="872"/>
</dbReference>
<dbReference type="InterPro" id="IPR001111">
    <property type="entry name" value="TGF-b_propeptide"/>
</dbReference>
<dbReference type="SUPFAM" id="SSF57501">
    <property type="entry name" value="Cystine-knot cytokines"/>
    <property type="match status" value="1"/>
</dbReference>
<dbReference type="InterPro" id="IPR015615">
    <property type="entry name" value="TGF-beta-rel"/>
</dbReference>
<keyword evidence="7" id="KW-0165">Cleavage on pair of basic residues</keyword>
<evidence type="ECO:0000256" key="6">
    <source>
        <dbReference type="ARBA" id="ARBA00022530"/>
    </source>
</evidence>
<dbReference type="GO" id="GO:0051781">
    <property type="term" value="P:positive regulation of cell division"/>
    <property type="evidence" value="ECO:0007669"/>
    <property type="project" value="UniProtKB-KW"/>
</dbReference>
<dbReference type="FunFam" id="2.10.90.10:FF:000004">
    <property type="entry name" value="Transforming growth factor beta"/>
    <property type="match status" value="1"/>
</dbReference>
<dbReference type="PANTHER" id="PTHR11848">
    <property type="entry name" value="TGF-BETA FAMILY"/>
    <property type="match status" value="1"/>
</dbReference>
<dbReference type="InterPro" id="IPR016319">
    <property type="entry name" value="TGF-beta"/>
</dbReference>
<evidence type="ECO:0000256" key="15">
    <source>
        <dbReference type="ARBA" id="ARBA00066147"/>
    </source>
</evidence>
<evidence type="ECO:0000256" key="12">
    <source>
        <dbReference type="ARBA" id="ARBA00023246"/>
    </source>
</evidence>
<dbReference type="GO" id="GO:0060325">
    <property type="term" value="P:face morphogenesis"/>
    <property type="evidence" value="ECO:0007669"/>
    <property type="project" value="Ensembl"/>
</dbReference>
<dbReference type="Gene3D" id="2.60.120.970">
    <property type="match status" value="1"/>
</dbReference>
<comment type="subunit">
    <text evidence="15">Interacts with ASPN. Latency-associated peptide: Homodimer; disulfide-linked. Latency-associated peptide: Interacts with Transforming growth factor beta-3 (TGF-beta-3) chain; interaction is non-covalent and maintains (TGF-beta-3) in a latent state. Latency-associated peptide: Interacts with LRRC32/GARP; leading to regulate activation of TGF-beta-3 and promote epithelial fusion during palate development. Latency-associated peptide: Interacts (via cell attachment site) with integrins, leading to release of the active TGF-beta-3. Transforming growth factor beta-3: Homodimer; disulfide-linked. Transforming growth factor beta-3: Interacts with TGF-beta receptors (TGFBR1 and TGFBR2), leading to signal transduction.</text>
</comment>
<keyword evidence="10" id="KW-1015">Disulfide bond</keyword>
<dbReference type="GO" id="GO:0032570">
    <property type="term" value="P:response to progesterone"/>
    <property type="evidence" value="ECO:0007669"/>
    <property type="project" value="Ensembl"/>
</dbReference>
<dbReference type="GO" id="GO:0045216">
    <property type="term" value="P:cell-cell junction organization"/>
    <property type="evidence" value="ECO:0007669"/>
    <property type="project" value="Ensembl"/>
</dbReference>
<dbReference type="GO" id="GO:0007435">
    <property type="term" value="P:salivary gland morphogenesis"/>
    <property type="evidence" value="ECO:0007669"/>
    <property type="project" value="Ensembl"/>
</dbReference>
<keyword evidence="17" id="KW-0175">Coiled coil</keyword>
<sequence>MQHPGKIQTPFPSLLLLPTPTPFALHLVCLESQPGGTCLDTHGEGSSLGEARSLFLLLLLLLLLLLPELCQRFLEVLNLWQGSEFMHLLAKPQPSGSGEASSPVPLGLPNSFTLRPGISWPGPPRVLSSLFPPPPMKMHLQRTLVVLSLLSFASVSLSLSTCTTLDFGHIKKKRVEAIRGQILSKLRLTSPPEAAVLAHVPYQILALYNTTRELLEEMQEEKEESCAQENTESEYYAKEVHKFDMIQGLAEHNELGICPKGITSKVFRFNVSSVEKNGTNLFRAEFRVLRVPNPSSKRNEQRIELFQILRPDEHIAKQRYISGKNVATRGTAEWLSFDVTDTVREWLLHRESNLGLEISIHCPCHSFQPNGDILENIHEVMEIKFKGVDNEEEHGRGDLGRLKKQKDHHNPHLILMMIPSHRLDSPGQGSLRKKRALDTNYCFRNLEENCCVRPLYIDFRQDLGWKWVHEPKGYYANFCSGPCPYLRSADTTHSTVLGLYNTLNPEASASPCCVPQDLEPLTILYYVGRTPKVEQLSNMVVKSCKCS</sequence>
<keyword evidence="20" id="KW-1185">Reference proteome</keyword>
<dbReference type="GO" id="GO:0010936">
    <property type="term" value="P:negative regulation of macrophage cytokine production"/>
    <property type="evidence" value="ECO:0007669"/>
    <property type="project" value="Ensembl"/>
</dbReference>
<dbReference type="GeneID" id="100074840"/>
<accession>A0A6I8NY15</accession>
<dbReference type="InterPro" id="IPR017948">
    <property type="entry name" value="TGFb_CS"/>
</dbReference>
<keyword evidence="12" id="KW-0497">Mitogen</keyword>
<dbReference type="GO" id="GO:0005615">
    <property type="term" value="C:extracellular space"/>
    <property type="evidence" value="ECO:0000318"/>
    <property type="project" value="GO_Central"/>
</dbReference>
<evidence type="ECO:0000256" key="13">
    <source>
        <dbReference type="ARBA" id="ARBA00045988"/>
    </source>
</evidence>
<dbReference type="Proteomes" id="UP000002279">
    <property type="component" value="Chromosome 1"/>
</dbReference>
<dbReference type="GO" id="GO:0034714">
    <property type="term" value="F:type III transforming growth factor beta receptor binding"/>
    <property type="evidence" value="ECO:0007669"/>
    <property type="project" value="Ensembl"/>
</dbReference>
<dbReference type="Bgee" id="ENSOANG00000046243">
    <property type="expression patterns" value="Expressed in endometrium and 7 other cell types or tissues"/>
</dbReference>
<keyword evidence="11" id="KW-0325">Glycoprotein</keyword>
<protein>
    <recommendedName>
        <fullName evidence="4">Transforming growth factor beta-3 proprotein</fullName>
    </recommendedName>
</protein>
<dbReference type="PRINTS" id="PR01423">
    <property type="entry name" value="TGFBETA"/>
</dbReference>
<comment type="function">
    <text evidence="1">Transforming growth factor beta-3 proprotein: Precursor of the Latency-associated peptide (LAP) and Transforming growth factor beta-3 (TGF-beta-3) chains, which constitute the regulatory and active subunit of TGF-beta-3, respectively.</text>
</comment>
<dbReference type="GO" id="GO:0005125">
    <property type="term" value="F:cytokine activity"/>
    <property type="evidence" value="ECO:0000318"/>
    <property type="project" value="GO_Central"/>
</dbReference>
<dbReference type="InParanoid" id="A0A6I8NY15"/>
<comment type="similarity">
    <text evidence="3 16">Belongs to the TGF-beta family.</text>
</comment>
<dbReference type="CDD" id="cd19386">
    <property type="entry name" value="TGF_beta_TGFB3"/>
    <property type="match status" value="1"/>
</dbReference>
<dbReference type="Ensembl" id="ENSOANT00000065511.1">
    <property type="protein sequence ID" value="ENSOANP00000046265.1"/>
    <property type="gene ID" value="ENSOANG00000046243.1"/>
</dbReference>
<dbReference type="InterPro" id="IPR029034">
    <property type="entry name" value="Cystine-knot_cytokine"/>
</dbReference>
<reference evidence="19" key="3">
    <citation type="submission" date="2025-09" db="UniProtKB">
        <authorList>
            <consortium name="Ensembl"/>
        </authorList>
    </citation>
    <scope>IDENTIFICATION</scope>
    <source>
        <strain evidence="19">Glennie</strain>
    </source>
</reference>
<comment type="function">
    <text evidence="13">Required to maintain the Transforming growth factor beta-3 (TGF-beta-3) chain in a latent state during storage in extracellular matrix. Associates non-covalently with TGF-beta-3 and regulates its activation via interaction with 'milieu molecules', such as LTBP1 and LRRC32/GARP, that control activation of TGF-beta-3. Interaction with integrins results in distortion of the Latency-associated peptide chain and subsequent release of the active TGF-beta-3.</text>
</comment>
<dbReference type="KEGG" id="oaa:100074840"/>
<dbReference type="Gene3D" id="2.10.90.10">
    <property type="entry name" value="Cystine-knot cytokines"/>
    <property type="match status" value="1"/>
</dbReference>
<dbReference type="GO" id="GO:0042802">
    <property type="term" value="F:identical protein binding"/>
    <property type="evidence" value="ECO:0007669"/>
    <property type="project" value="Ensembl"/>
</dbReference>
<dbReference type="FunFam" id="2.60.120.970:FF:000006">
    <property type="entry name" value="Transforming growth factor beta"/>
    <property type="match status" value="1"/>
</dbReference>
<evidence type="ECO:0000313" key="20">
    <source>
        <dbReference type="Proteomes" id="UP000002279"/>
    </source>
</evidence>
<evidence type="ECO:0000256" key="16">
    <source>
        <dbReference type="RuleBase" id="RU000354"/>
    </source>
</evidence>
<name>A0A6I8NY15_ORNAN</name>
<dbReference type="GO" id="GO:0050431">
    <property type="term" value="F:transforming growth factor beta binding"/>
    <property type="evidence" value="ECO:0007669"/>
    <property type="project" value="Ensembl"/>
</dbReference>
<dbReference type="GO" id="GO:0042127">
    <property type="term" value="P:regulation of cell population proliferation"/>
    <property type="evidence" value="ECO:0000318"/>
    <property type="project" value="GO_Central"/>
</dbReference>
<evidence type="ECO:0000256" key="2">
    <source>
        <dbReference type="ARBA" id="ARBA00004498"/>
    </source>
</evidence>
<comment type="subcellular location">
    <subcellularLocation>
        <location evidence="2">Secreted</location>
        <location evidence="2">Extracellular space</location>
        <location evidence="2">Extracellular matrix</location>
    </subcellularLocation>
</comment>
<evidence type="ECO:0000256" key="17">
    <source>
        <dbReference type="SAM" id="Coils"/>
    </source>
</evidence>
<dbReference type="PRINTS" id="PR01426">
    <property type="entry name" value="TGFBETA3"/>
</dbReference>
<keyword evidence="9 16" id="KW-0339">Growth factor</keyword>
<dbReference type="Pfam" id="PF00019">
    <property type="entry name" value="TGF_beta"/>
    <property type="match status" value="1"/>
</dbReference>
<dbReference type="GO" id="GO:0045893">
    <property type="term" value="P:positive regulation of DNA-templated transcription"/>
    <property type="evidence" value="ECO:0007669"/>
    <property type="project" value="Ensembl"/>
</dbReference>
<dbReference type="PROSITE" id="PS00250">
    <property type="entry name" value="TGF_BETA_1"/>
    <property type="match status" value="1"/>
</dbReference>